<dbReference type="PRINTS" id="PR00344">
    <property type="entry name" value="BCTRLSENSOR"/>
</dbReference>
<dbReference type="STRING" id="1514904.SU32_03220"/>
<feature type="domain" description="HAMP" evidence="13">
    <location>
        <begin position="191"/>
        <end position="244"/>
    </location>
</feature>
<dbReference type="GO" id="GO:0000155">
    <property type="term" value="F:phosphorelay sensor kinase activity"/>
    <property type="evidence" value="ECO:0007669"/>
    <property type="project" value="InterPro"/>
</dbReference>
<dbReference type="InterPro" id="IPR003661">
    <property type="entry name" value="HisK_dim/P_dom"/>
</dbReference>
<evidence type="ECO:0000256" key="8">
    <source>
        <dbReference type="ARBA" id="ARBA00022989"/>
    </source>
</evidence>
<gene>
    <name evidence="14" type="ORF">SU32_03220</name>
</gene>
<dbReference type="OrthoDB" id="9815202at2"/>
<evidence type="ECO:0000256" key="10">
    <source>
        <dbReference type="ARBA" id="ARBA00023136"/>
    </source>
</evidence>
<dbReference type="AlphaFoldDB" id="A0A0N0E8F7"/>
<dbReference type="Gene3D" id="6.10.340.10">
    <property type="match status" value="1"/>
</dbReference>
<evidence type="ECO:0000256" key="7">
    <source>
        <dbReference type="ARBA" id="ARBA00022777"/>
    </source>
</evidence>
<comment type="caution">
    <text evidence="14">The sequence shown here is derived from an EMBL/GenBank/DDBJ whole genome shotgun (WGS) entry which is preliminary data.</text>
</comment>
<organism evidence="14 15">
    <name type="scientific">Ahrensia marina</name>
    <dbReference type="NCBI Taxonomy" id="1514904"/>
    <lineage>
        <taxon>Bacteria</taxon>
        <taxon>Pseudomonadati</taxon>
        <taxon>Pseudomonadota</taxon>
        <taxon>Alphaproteobacteria</taxon>
        <taxon>Hyphomicrobiales</taxon>
        <taxon>Ahrensiaceae</taxon>
        <taxon>Ahrensia</taxon>
    </lineage>
</organism>
<keyword evidence="15" id="KW-1185">Reference proteome</keyword>
<dbReference type="CDD" id="cd00075">
    <property type="entry name" value="HATPase"/>
    <property type="match status" value="1"/>
</dbReference>
<dbReference type="SUPFAM" id="SSF55874">
    <property type="entry name" value="ATPase domain of HSP90 chaperone/DNA topoisomerase II/histidine kinase"/>
    <property type="match status" value="1"/>
</dbReference>
<evidence type="ECO:0000256" key="4">
    <source>
        <dbReference type="ARBA" id="ARBA00022553"/>
    </source>
</evidence>
<keyword evidence="6 11" id="KW-0812">Transmembrane</keyword>
<dbReference type="PANTHER" id="PTHR45436:SF8">
    <property type="entry name" value="HISTIDINE KINASE"/>
    <property type="match status" value="1"/>
</dbReference>
<dbReference type="InterPro" id="IPR005467">
    <property type="entry name" value="His_kinase_dom"/>
</dbReference>
<evidence type="ECO:0000256" key="3">
    <source>
        <dbReference type="ARBA" id="ARBA00012438"/>
    </source>
</evidence>
<keyword evidence="9" id="KW-0902">Two-component regulatory system</keyword>
<proteinExistence type="predicted"/>
<dbReference type="SMART" id="SM00304">
    <property type="entry name" value="HAMP"/>
    <property type="match status" value="1"/>
</dbReference>
<dbReference type="SUPFAM" id="SSF158472">
    <property type="entry name" value="HAMP domain-like"/>
    <property type="match status" value="1"/>
</dbReference>
<dbReference type="InterPro" id="IPR050428">
    <property type="entry name" value="TCS_sensor_his_kinase"/>
</dbReference>
<dbReference type="RefSeq" id="WP_053997901.1">
    <property type="nucleotide sequence ID" value="NZ_JXMU01000003.1"/>
</dbReference>
<evidence type="ECO:0000256" key="2">
    <source>
        <dbReference type="ARBA" id="ARBA00004370"/>
    </source>
</evidence>
<keyword evidence="7 14" id="KW-0418">Kinase</keyword>
<feature type="domain" description="Histidine kinase" evidence="12">
    <location>
        <begin position="252"/>
        <end position="468"/>
    </location>
</feature>
<dbReference type="Proteomes" id="UP000038011">
    <property type="component" value="Unassembled WGS sequence"/>
</dbReference>
<dbReference type="GO" id="GO:0005886">
    <property type="term" value="C:plasma membrane"/>
    <property type="evidence" value="ECO:0007669"/>
    <property type="project" value="TreeGrafter"/>
</dbReference>
<evidence type="ECO:0000256" key="9">
    <source>
        <dbReference type="ARBA" id="ARBA00023012"/>
    </source>
</evidence>
<evidence type="ECO:0000259" key="12">
    <source>
        <dbReference type="PROSITE" id="PS50109"/>
    </source>
</evidence>
<dbReference type="PATRIC" id="fig|1514904.3.peg.2349"/>
<keyword evidence="8 11" id="KW-1133">Transmembrane helix</keyword>
<name>A0A0N0E8F7_9HYPH</name>
<dbReference type="SUPFAM" id="SSF47384">
    <property type="entry name" value="Homodimeric domain of signal transducing histidine kinase"/>
    <property type="match status" value="1"/>
</dbReference>
<dbReference type="Pfam" id="PF00512">
    <property type="entry name" value="HisKA"/>
    <property type="match status" value="1"/>
</dbReference>
<evidence type="ECO:0000256" key="11">
    <source>
        <dbReference type="SAM" id="Phobius"/>
    </source>
</evidence>
<dbReference type="InterPro" id="IPR036097">
    <property type="entry name" value="HisK_dim/P_sf"/>
</dbReference>
<feature type="transmembrane region" description="Helical" evidence="11">
    <location>
        <begin position="20"/>
        <end position="44"/>
    </location>
</feature>
<dbReference type="Gene3D" id="3.30.565.10">
    <property type="entry name" value="Histidine kinase-like ATPase, C-terminal domain"/>
    <property type="match status" value="1"/>
</dbReference>
<dbReference type="InterPro" id="IPR003660">
    <property type="entry name" value="HAMP_dom"/>
</dbReference>
<dbReference type="InterPro" id="IPR004358">
    <property type="entry name" value="Sig_transdc_His_kin-like_C"/>
</dbReference>
<reference evidence="14 15" key="1">
    <citation type="submission" date="2015-01" db="EMBL/GenBank/DDBJ databases">
        <title>Ahrensia donghaiensis sp. nov., a novel dimethylsulphoniopropionate-cleavage bacterium isolated from seawater and emended descriptions of the genus Ahrensia and Ahrensia kielensis.</title>
        <authorList>
            <person name="Liu J."/>
        </authorList>
    </citation>
    <scope>NUCLEOTIDE SEQUENCE [LARGE SCALE GENOMIC DNA]</scope>
    <source>
        <strain evidence="14 15">LZD062</strain>
    </source>
</reference>
<feature type="transmembrane region" description="Helical" evidence="11">
    <location>
        <begin position="171"/>
        <end position="189"/>
    </location>
</feature>
<evidence type="ECO:0000313" key="14">
    <source>
        <dbReference type="EMBL" id="KPB02292.1"/>
    </source>
</evidence>
<evidence type="ECO:0000256" key="6">
    <source>
        <dbReference type="ARBA" id="ARBA00022692"/>
    </source>
</evidence>
<dbReference type="CDD" id="cd00082">
    <property type="entry name" value="HisKA"/>
    <property type="match status" value="1"/>
</dbReference>
<dbReference type="InterPro" id="IPR003594">
    <property type="entry name" value="HATPase_dom"/>
</dbReference>
<keyword evidence="5" id="KW-0808">Transferase</keyword>
<accession>A0A0N0E8F7</accession>
<comment type="catalytic activity">
    <reaction evidence="1">
        <text>ATP + protein L-histidine = ADP + protein N-phospho-L-histidine.</text>
        <dbReference type="EC" id="2.7.13.3"/>
    </reaction>
</comment>
<keyword evidence="4" id="KW-0597">Phosphoprotein</keyword>
<dbReference type="SMART" id="SM00388">
    <property type="entry name" value="HisKA"/>
    <property type="match status" value="1"/>
</dbReference>
<evidence type="ECO:0000313" key="15">
    <source>
        <dbReference type="Proteomes" id="UP000038011"/>
    </source>
</evidence>
<dbReference type="SMART" id="SM00387">
    <property type="entry name" value="HATPase_c"/>
    <property type="match status" value="1"/>
</dbReference>
<dbReference type="PROSITE" id="PS50109">
    <property type="entry name" value="HIS_KIN"/>
    <property type="match status" value="1"/>
</dbReference>
<comment type="subcellular location">
    <subcellularLocation>
        <location evidence="2">Membrane</location>
    </subcellularLocation>
</comment>
<keyword evidence="10 11" id="KW-0472">Membrane</keyword>
<dbReference type="PROSITE" id="PS50885">
    <property type="entry name" value="HAMP"/>
    <property type="match status" value="1"/>
</dbReference>
<evidence type="ECO:0000259" key="13">
    <source>
        <dbReference type="PROSITE" id="PS50885"/>
    </source>
</evidence>
<dbReference type="Pfam" id="PF00672">
    <property type="entry name" value="HAMP"/>
    <property type="match status" value="1"/>
</dbReference>
<evidence type="ECO:0000256" key="5">
    <source>
        <dbReference type="ARBA" id="ARBA00022679"/>
    </source>
</evidence>
<dbReference type="Gene3D" id="1.10.287.130">
    <property type="match status" value="1"/>
</dbReference>
<dbReference type="InterPro" id="IPR036890">
    <property type="entry name" value="HATPase_C_sf"/>
</dbReference>
<dbReference type="EMBL" id="JXMU01000003">
    <property type="protein sequence ID" value="KPB02292.1"/>
    <property type="molecule type" value="Genomic_DNA"/>
</dbReference>
<protein>
    <recommendedName>
        <fullName evidence="3">histidine kinase</fullName>
        <ecNumber evidence="3">2.7.13.3</ecNumber>
    </recommendedName>
</protein>
<dbReference type="EC" id="2.7.13.3" evidence="3"/>
<evidence type="ECO:0000256" key="1">
    <source>
        <dbReference type="ARBA" id="ARBA00000085"/>
    </source>
</evidence>
<dbReference type="PANTHER" id="PTHR45436">
    <property type="entry name" value="SENSOR HISTIDINE KINASE YKOH"/>
    <property type="match status" value="1"/>
</dbReference>
<dbReference type="CDD" id="cd06225">
    <property type="entry name" value="HAMP"/>
    <property type="match status" value="1"/>
</dbReference>
<dbReference type="Pfam" id="PF02518">
    <property type="entry name" value="HATPase_c"/>
    <property type="match status" value="1"/>
</dbReference>
<sequence>MLSRFSSMMKTTAARLSALYLLLFSICAIFLVFYMTHLAGGFLINQTRTSLNQELQSLNRVYNRGGIRLLVREIDRRSRRPDAFVYLVSDQQDRILAGNIAKIGRGVLKKEGYTPKPFRYTRIGEENEELDDDDAPRAIGQRIKFQNGLTVLVGRDLGEPDRFKKIIRSSLGLALGIMALGGLLIWFFVGRRALRRIDSVSKASADIVGGDLSKRLPVSTANDEFDRLSVSLNAMLGRIEKLNSGLREVSDNIAHDLKTPLTRLRNRAEAALRSGKSDDDYRDALNDMIAESDKLIQLFNAMLLISRVEAGYSKHSETELQLNEIAEGVAELYEPLVEESGGQLISKIDDNLVVTGNRQLIGQALTNLIDNAVKYGQSDDTIISILGKRSDDQKSITLAVEDNGPGISAENCERALQRFVRLDESRSEPGSGLGLSLVAAIMDMHKGTLTLEDAGPGLRAVLTFPIQKTTAKT</sequence>